<dbReference type="GO" id="GO:0097431">
    <property type="term" value="C:mitotic spindle pole"/>
    <property type="evidence" value="ECO:0007669"/>
    <property type="project" value="TreeGrafter"/>
</dbReference>
<reference evidence="2" key="1">
    <citation type="submission" date="2014-07" db="EMBL/GenBank/DDBJ databases">
        <authorList>
            <person name="Martin A.A"/>
            <person name="De Silva N."/>
        </authorList>
    </citation>
    <scope>NUCLEOTIDE SEQUENCE</scope>
</reference>
<dbReference type="SUPFAM" id="SSF48452">
    <property type="entry name" value="TPR-like"/>
    <property type="match status" value="1"/>
</dbReference>
<dbReference type="Gene3D" id="1.25.40.10">
    <property type="entry name" value="Tetratricopeptide repeat domain"/>
    <property type="match status" value="1"/>
</dbReference>
<dbReference type="PANTHER" id="PTHR16056:SF20">
    <property type="entry name" value="C2H2-TYPE DOMAIN-CONTAINING PROTEIN-RELATED"/>
    <property type="match status" value="1"/>
</dbReference>
<evidence type="ECO:0000256" key="1">
    <source>
        <dbReference type="SAM" id="Phobius"/>
    </source>
</evidence>
<dbReference type="GO" id="GO:0008017">
    <property type="term" value="F:microtubule binding"/>
    <property type="evidence" value="ECO:0007669"/>
    <property type="project" value="TreeGrafter"/>
</dbReference>
<sequence>MSNNFLTAHPFLSIAVATFGFGAIQVAFVYFIVEKDNKNRHAELLHEINYINNEILSIKEEIIQLNKQLFKNKKNVTFYEDLNENTTKRNTCSSSSSIISDTLYLDASENFRDFIIDHNIIKSDHILETICVVIYFRLKSVLKFPSKMDFTTIDNQLENNENLAAYNALKALYDQSSENRSNIELLWRLCRACYQRGSEFAAKDPKRKELMFEGKKYGEDAVKIDDKNLNVLKWAAACTGDSTNYMGTKEKIETGNYFKELLDKALAIDDSEYTLLYMRGRFCFSVASLSWIERKAASAFYATPPSATYEDALLDFLKVEEIKKGEWLENLLYIGRCYYQINDKSSSLKYLKMALECPNSKGEAERDMLNEVQALIKKCSK</sequence>
<name>A0A0K0FK82_STRVS</name>
<dbReference type="AlphaFoldDB" id="A0A0K0FK82"/>
<dbReference type="PANTHER" id="PTHR16056">
    <property type="entry name" value="REGULATOR OF MICROTUBULE DYNAMICS PROTEIN"/>
    <property type="match status" value="1"/>
</dbReference>
<keyword evidence="1" id="KW-0812">Transmembrane</keyword>
<keyword evidence="1" id="KW-1133">Transmembrane helix</keyword>
<dbReference type="GO" id="GO:0005876">
    <property type="term" value="C:spindle microtubule"/>
    <property type="evidence" value="ECO:0007669"/>
    <property type="project" value="TreeGrafter"/>
</dbReference>
<dbReference type="InterPro" id="IPR011990">
    <property type="entry name" value="TPR-like_helical_dom_sf"/>
</dbReference>
<evidence type="ECO:0000313" key="2">
    <source>
        <dbReference type="Proteomes" id="UP000035680"/>
    </source>
</evidence>
<keyword evidence="2" id="KW-1185">Reference proteome</keyword>
<evidence type="ECO:0000313" key="3">
    <source>
        <dbReference type="WBParaSite" id="SVE_0944600.3"/>
    </source>
</evidence>
<dbReference type="STRING" id="75913.A0A0K0FK82"/>
<keyword evidence="1" id="KW-0472">Membrane</keyword>
<organism evidence="2 3">
    <name type="scientific">Strongyloides venezuelensis</name>
    <name type="common">Threadworm</name>
    <dbReference type="NCBI Taxonomy" id="75913"/>
    <lineage>
        <taxon>Eukaryota</taxon>
        <taxon>Metazoa</taxon>
        <taxon>Ecdysozoa</taxon>
        <taxon>Nematoda</taxon>
        <taxon>Chromadorea</taxon>
        <taxon>Rhabditida</taxon>
        <taxon>Tylenchina</taxon>
        <taxon>Panagrolaimomorpha</taxon>
        <taxon>Strongyloidoidea</taxon>
        <taxon>Strongyloididae</taxon>
        <taxon>Strongyloides</taxon>
    </lineage>
</organism>
<dbReference type="Proteomes" id="UP000035680">
    <property type="component" value="Unassembled WGS sequence"/>
</dbReference>
<accession>A0A0K0FK82</accession>
<feature type="transmembrane region" description="Helical" evidence="1">
    <location>
        <begin position="12"/>
        <end position="33"/>
    </location>
</feature>
<reference evidence="3" key="2">
    <citation type="submission" date="2015-08" db="UniProtKB">
        <authorList>
            <consortium name="WormBaseParasite"/>
        </authorList>
    </citation>
    <scope>IDENTIFICATION</scope>
</reference>
<dbReference type="Pfam" id="PF21033">
    <property type="entry name" value="RMD1-3"/>
    <property type="match status" value="1"/>
</dbReference>
<protein>
    <submittedName>
        <fullName evidence="3">TPR_REGION domain-containing protein</fullName>
    </submittedName>
</protein>
<dbReference type="InterPro" id="IPR049039">
    <property type="entry name" value="RMD1-3_a_helical_rpt"/>
</dbReference>
<dbReference type="GO" id="GO:0005739">
    <property type="term" value="C:mitochondrion"/>
    <property type="evidence" value="ECO:0007669"/>
    <property type="project" value="TreeGrafter"/>
</dbReference>
<dbReference type="WBParaSite" id="SVE_0944600.3">
    <property type="protein sequence ID" value="SVE_0944600.3"/>
    <property type="gene ID" value="SVE_0944600"/>
</dbReference>
<proteinExistence type="predicted"/>